<feature type="region of interest" description="Disordered" evidence="9">
    <location>
        <begin position="18"/>
        <end position="38"/>
    </location>
</feature>
<dbReference type="SUPFAM" id="SSF52540">
    <property type="entry name" value="P-loop containing nucleoside triphosphate hydrolases"/>
    <property type="match status" value="1"/>
</dbReference>
<evidence type="ECO:0000313" key="10">
    <source>
        <dbReference type="EMBL" id="GMF18174.1"/>
    </source>
</evidence>
<feature type="binding site" evidence="8">
    <location>
        <begin position="137"/>
        <end position="144"/>
    </location>
    <ligand>
        <name>ATP</name>
        <dbReference type="ChEBI" id="CHEBI:30616"/>
    </ligand>
</feature>
<dbReference type="Gene3D" id="3.40.50.300">
    <property type="entry name" value="P-loop containing nucleotide triphosphate hydrolases"/>
    <property type="match status" value="1"/>
</dbReference>
<dbReference type="GO" id="GO:0005829">
    <property type="term" value="C:cytosol"/>
    <property type="evidence" value="ECO:0007669"/>
    <property type="project" value="TreeGrafter"/>
</dbReference>
<evidence type="ECO:0000313" key="11">
    <source>
        <dbReference type="Proteomes" id="UP001165083"/>
    </source>
</evidence>
<dbReference type="Proteomes" id="UP001165083">
    <property type="component" value="Unassembled WGS sequence"/>
</dbReference>
<dbReference type="HAMAP" id="MF_02040">
    <property type="entry name" value="Mrp_NBP35"/>
    <property type="match status" value="1"/>
</dbReference>
<dbReference type="PANTHER" id="PTHR23264:SF19">
    <property type="entry name" value="CYTOSOLIC FE-S CLUSTER ASSEMBLY FACTOR NUBP2"/>
    <property type="match status" value="1"/>
</dbReference>
<dbReference type="InterPro" id="IPR019591">
    <property type="entry name" value="Mrp/NBP35_ATP-bd"/>
</dbReference>
<evidence type="ECO:0000256" key="1">
    <source>
        <dbReference type="ARBA" id="ARBA00022485"/>
    </source>
</evidence>
<comment type="subcellular location">
    <subcellularLocation>
        <location evidence="8">Cytoplasm</location>
    </subcellularLocation>
</comment>
<dbReference type="GO" id="GO:0051539">
    <property type="term" value="F:4 iron, 4 sulfur cluster binding"/>
    <property type="evidence" value="ECO:0007669"/>
    <property type="project" value="UniProtKB-UniRule"/>
</dbReference>
<evidence type="ECO:0000256" key="5">
    <source>
        <dbReference type="ARBA" id="ARBA00022840"/>
    </source>
</evidence>
<dbReference type="InterPro" id="IPR000808">
    <property type="entry name" value="Mrp-like_CS"/>
</dbReference>
<keyword evidence="1 8" id="KW-0004">4Fe-4S</keyword>
<evidence type="ECO:0000256" key="2">
    <source>
        <dbReference type="ARBA" id="ARBA00022490"/>
    </source>
</evidence>
<dbReference type="GO" id="GO:0005524">
    <property type="term" value="F:ATP binding"/>
    <property type="evidence" value="ECO:0007669"/>
    <property type="project" value="UniProtKB-KW"/>
</dbReference>
<dbReference type="CDD" id="cd02037">
    <property type="entry name" value="Mrp_NBP35"/>
    <property type="match status" value="1"/>
</dbReference>
<keyword evidence="7 8" id="KW-0411">Iron-sulfur</keyword>
<evidence type="ECO:0000256" key="6">
    <source>
        <dbReference type="ARBA" id="ARBA00023004"/>
    </source>
</evidence>
<keyword evidence="4 8" id="KW-0547">Nucleotide-binding</keyword>
<comment type="cofactor">
    <cofactor evidence="8">
        <name>[4Fe-4S] cluster</name>
        <dbReference type="ChEBI" id="CHEBI:49883"/>
    </cofactor>
    <text evidence="8">Binds 4 [4Fe-4S] clusters per heterotetramer. Contains two stable clusters in the N-termini of NUBP1 and two labile, bridging clusters between subunits of the NUBP1-NUBP2 heterotetramer.</text>
</comment>
<comment type="caution">
    <text evidence="8">Lacks conserved residue(s) required for the propagation of feature annotation.</text>
</comment>
<organism evidence="10 11">
    <name type="scientific">Phytophthora lilii</name>
    <dbReference type="NCBI Taxonomy" id="2077276"/>
    <lineage>
        <taxon>Eukaryota</taxon>
        <taxon>Sar</taxon>
        <taxon>Stramenopiles</taxon>
        <taxon>Oomycota</taxon>
        <taxon>Peronosporomycetes</taxon>
        <taxon>Peronosporales</taxon>
        <taxon>Peronosporaceae</taxon>
        <taxon>Phytophthora</taxon>
    </lineage>
</organism>
<dbReference type="PANTHER" id="PTHR23264">
    <property type="entry name" value="NUCLEOTIDE-BINDING PROTEIN NBP35 YEAST -RELATED"/>
    <property type="match status" value="1"/>
</dbReference>
<feature type="binding site" evidence="8">
    <location>
        <position position="83"/>
    </location>
    <ligand>
        <name>[4Fe-4S] cluster</name>
        <dbReference type="ChEBI" id="CHEBI:49883"/>
        <label>1</label>
    </ligand>
</feature>
<evidence type="ECO:0000256" key="8">
    <source>
        <dbReference type="HAMAP-Rule" id="MF_03038"/>
    </source>
</evidence>
<evidence type="ECO:0000256" key="3">
    <source>
        <dbReference type="ARBA" id="ARBA00022723"/>
    </source>
</evidence>
<comment type="function">
    <text evidence="8">Component of the cytosolic iron-sulfur (Fe/S) protein assembly (CIA) machinery. Required for maturation of extramitochondrial Fe-S proteins. The NUBP1-NUBP2 heterotetramer forms a Fe-S scaffold complex, mediating the de novo assembly of an Fe-S cluster and its transfer to target apoproteins.</text>
</comment>
<comment type="caution">
    <text evidence="10">The sequence shown here is derived from an EMBL/GenBank/DDBJ whole genome shotgun (WGS) entry which is preliminary data.</text>
</comment>
<reference evidence="10" key="1">
    <citation type="submission" date="2023-04" db="EMBL/GenBank/DDBJ databases">
        <title>Phytophthora lilii NBRC 32176.</title>
        <authorList>
            <person name="Ichikawa N."/>
            <person name="Sato H."/>
            <person name="Tonouchi N."/>
        </authorList>
    </citation>
    <scope>NUCLEOTIDE SEQUENCE</scope>
    <source>
        <strain evidence="10">NBRC 32176</strain>
    </source>
</reference>
<dbReference type="InterPro" id="IPR028601">
    <property type="entry name" value="NUBP1/Nbp35"/>
</dbReference>
<accession>A0A9W6TPP0</accession>
<proteinExistence type="inferred from homology"/>
<dbReference type="OrthoDB" id="1741334at2759"/>
<dbReference type="EMBL" id="BSXW01000308">
    <property type="protein sequence ID" value="GMF18174.1"/>
    <property type="molecule type" value="Genomic_DNA"/>
</dbReference>
<evidence type="ECO:0000256" key="7">
    <source>
        <dbReference type="ARBA" id="ARBA00023014"/>
    </source>
</evidence>
<feature type="binding site" evidence="8">
    <location>
        <position position="106"/>
    </location>
    <ligand>
        <name>[4Fe-4S] cluster</name>
        <dbReference type="ChEBI" id="CHEBI:49883"/>
        <label>1</label>
    </ligand>
</feature>
<comment type="subunit">
    <text evidence="8">Heterotetramer of 2 NUBP1 and 2 NUBP2 chains.</text>
</comment>
<feature type="compositionally biased region" description="Polar residues" evidence="9">
    <location>
        <begin position="20"/>
        <end position="34"/>
    </location>
</feature>
<dbReference type="AlphaFoldDB" id="A0A9W6TPP0"/>
<comment type="similarity">
    <text evidence="8">Belongs to the Mrp/NBP35 ATP-binding proteins family. NUBP1/NBP35 subfamily.</text>
</comment>
<gene>
    <name evidence="10" type="ORF">Plil01_000675500</name>
</gene>
<sequence>MYVDSVFSHHSALPPLAKSASLSTTPRSPQNAVAHTSAMRKPSLRPLQVTHRFSASCELRTCRTRELSNAMATEAPSNANEHCVGPQSEQAGKADGCAGCPNQSLCASGAARQPDPAVSDVKQRLAGVKHKLLVLSGKGGVGKSTVACQLAFALAGRGFQVGLLDVDITGPSVPRMLGLLGQEVHQSAAGWSPVYVDDNLGVMSIGFMLPNADDAIIWRGPKKSGIIKQFLVDVQWGELDYLIIDTPPGTSDEHISIVQYMKEADLDGAVVVTTPQEVALSDVRKELNFCRKTNINVLGVVENMSGVQRPLSDVKFVAADGNDHTAAFMKEKAPELLQHSVQMEVFPAANGGGEAMAKKFNVPFLGRLPLDNKMTGACEEGVSFLEEYPDSVAAPAFRKIVQGMLFAIALVLLERELLTSSCVLKILLRR</sequence>
<dbReference type="GO" id="GO:0046872">
    <property type="term" value="F:metal ion binding"/>
    <property type="evidence" value="ECO:0007669"/>
    <property type="project" value="UniProtKB-KW"/>
</dbReference>
<dbReference type="FunFam" id="3.40.50.300:FF:000791">
    <property type="entry name" value="Cytosolic Fe-S cluster assembly factor NBP35"/>
    <property type="match status" value="1"/>
</dbReference>
<dbReference type="GO" id="GO:0016226">
    <property type="term" value="P:iron-sulfur cluster assembly"/>
    <property type="evidence" value="ECO:0007669"/>
    <property type="project" value="UniProtKB-UniRule"/>
</dbReference>
<keyword evidence="11" id="KW-1185">Reference proteome</keyword>
<protein>
    <recommendedName>
        <fullName evidence="8">Cytosolic Fe-S cluster assembly factor NUBP1 homolog</fullName>
    </recommendedName>
</protein>
<dbReference type="Pfam" id="PF10609">
    <property type="entry name" value="ParA"/>
    <property type="match status" value="2"/>
</dbReference>
<keyword evidence="3 8" id="KW-0479">Metal-binding</keyword>
<dbReference type="InterPro" id="IPR033756">
    <property type="entry name" value="YlxH/NBP35"/>
</dbReference>
<dbReference type="PROSITE" id="PS01215">
    <property type="entry name" value="MRP"/>
    <property type="match status" value="1"/>
</dbReference>
<keyword evidence="2 8" id="KW-0963">Cytoplasm</keyword>
<evidence type="ECO:0000256" key="4">
    <source>
        <dbReference type="ARBA" id="ARBA00022741"/>
    </source>
</evidence>
<feature type="binding site" evidence="8">
    <location>
        <position position="97"/>
    </location>
    <ligand>
        <name>[4Fe-4S] cluster</name>
        <dbReference type="ChEBI" id="CHEBI:49883"/>
        <label>1</label>
    </ligand>
</feature>
<keyword evidence="6 8" id="KW-0408">Iron</keyword>
<evidence type="ECO:0000256" key="9">
    <source>
        <dbReference type="SAM" id="MobiDB-lite"/>
    </source>
</evidence>
<dbReference type="HAMAP" id="MF_03038">
    <property type="entry name" value="NUBP1"/>
    <property type="match status" value="1"/>
</dbReference>
<dbReference type="InterPro" id="IPR027417">
    <property type="entry name" value="P-loop_NTPase"/>
</dbReference>
<name>A0A9W6TPP0_9STRA</name>
<keyword evidence="5 8" id="KW-0067">ATP-binding</keyword>
<feature type="binding site" evidence="8">
    <location>
        <position position="100"/>
    </location>
    <ligand>
        <name>[4Fe-4S] cluster</name>
        <dbReference type="ChEBI" id="CHEBI:49883"/>
        <label>1</label>
    </ligand>
</feature>
<dbReference type="GO" id="GO:0140663">
    <property type="term" value="F:ATP-dependent FeS chaperone activity"/>
    <property type="evidence" value="ECO:0007669"/>
    <property type="project" value="InterPro"/>
</dbReference>